<evidence type="ECO:0000313" key="2">
    <source>
        <dbReference type="EMBL" id="WIM67881.1"/>
    </source>
</evidence>
<dbReference type="Gene3D" id="3.40.250.10">
    <property type="entry name" value="Rhodanese-like domain"/>
    <property type="match status" value="1"/>
</dbReference>
<dbReference type="InterPro" id="IPR001763">
    <property type="entry name" value="Rhodanese-like_dom"/>
</dbReference>
<organism evidence="2 3">
    <name type="scientific">Corynebacterium breve</name>
    <dbReference type="NCBI Taxonomy" id="3049799"/>
    <lineage>
        <taxon>Bacteria</taxon>
        <taxon>Bacillati</taxon>
        <taxon>Actinomycetota</taxon>
        <taxon>Actinomycetes</taxon>
        <taxon>Mycobacteriales</taxon>
        <taxon>Corynebacteriaceae</taxon>
        <taxon>Corynebacterium</taxon>
    </lineage>
</organism>
<dbReference type="PROSITE" id="PS00380">
    <property type="entry name" value="RHODANESE_1"/>
    <property type="match status" value="1"/>
</dbReference>
<dbReference type="Gene3D" id="3.40.50.720">
    <property type="entry name" value="NAD(P)-binding Rossmann-like Domain"/>
    <property type="match status" value="1"/>
</dbReference>
<dbReference type="PANTHER" id="PTHR10953:SF102">
    <property type="entry name" value="ADENYLYLTRANSFERASE AND SULFURTRANSFERASE MOCS3"/>
    <property type="match status" value="1"/>
</dbReference>
<dbReference type="PROSITE" id="PS50206">
    <property type="entry name" value="RHODANESE_3"/>
    <property type="match status" value="1"/>
</dbReference>
<gene>
    <name evidence="2" type="ORF">QP027_00290</name>
</gene>
<keyword evidence="3" id="KW-1185">Reference proteome</keyword>
<dbReference type="GO" id="GO:0016779">
    <property type="term" value="F:nucleotidyltransferase activity"/>
    <property type="evidence" value="ECO:0007669"/>
    <property type="project" value="UniProtKB-KW"/>
</dbReference>
<evidence type="ECO:0000313" key="3">
    <source>
        <dbReference type="Proteomes" id="UP001225598"/>
    </source>
</evidence>
<dbReference type="InterPro" id="IPR035985">
    <property type="entry name" value="Ubiquitin-activating_enz"/>
</dbReference>
<protein>
    <submittedName>
        <fullName evidence="2">ThiF family adenylyltransferase</fullName>
    </submittedName>
</protein>
<dbReference type="InterPro" id="IPR036873">
    <property type="entry name" value="Rhodanese-like_dom_sf"/>
</dbReference>
<feature type="domain" description="Rhodanese" evidence="1">
    <location>
        <begin position="260"/>
        <end position="345"/>
    </location>
</feature>
<dbReference type="InterPro" id="IPR001307">
    <property type="entry name" value="Thiosulphate_STrfase_CS"/>
</dbReference>
<name>A0ABY8VFZ0_9CORY</name>
<dbReference type="Pfam" id="PF00899">
    <property type="entry name" value="ThiF"/>
    <property type="match status" value="1"/>
</dbReference>
<dbReference type="Pfam" id="PF00581">
    <property type="entry name" value="Rhodanese"/>
    <property type="match status" value="1"/>
</dbReference>
<dbReference type="EMBL" id="CP126969">
    <property type="protein sequence ID" value="WIM67881.1"/>
    <property type="molecule type" value="Genomic_DNA"/>
</dbReference>
<dbReference type="SUPFAM" id="SSF69572">
    <property type="entry name" value="Activating enzymes of the ubiquitin-like proteins"/>
    <property type="match status" value="1"/>
</dbReference>
<accession>A0ABY8VFZ0</accession>
<dbReference type="CDD" id="cd00757">
    <property type="entry name" value="ThiF_MoeB_HesA_family"/>
    <property type="match status" value="1"/>
</dbReference>
<dbReference type="SMART" id="SM00450">
    <property type="entry name" value="RHOD"/>
    <property type="match status" value="1"/>
</dbReference>
<evidence type="ECO:0000259" key="1">
    <source>
        <dbReference type="PROSITE" id="PS50206"/>
    </source>
</evidence>
<dbReference type="CDD" id="cd00158">
    <property type="entry name" value="RHOD"/>
    <property type="match status" value="1"/>
</dbReference>
<reference evidence="2 3" key="1">
    <citation type="submission" date="2023-05" db="EMBL/GenBank/DDBJ databases">
        <title>Corynebacterium suedekumii sp. nov. and Corynebacterium breve sp. nov. isolated from raw cow's milk.</title>
        <authorList>
            <person name="Baer M.K."/>
            <person name="Mehl L."/>
            <person name="Hellmuth R."/>
            <person name="Marke G."/>
            <person name="Lipski A."/>
        </authorList>
    </citation>
    <scope>NUCLEOTIDE SEQUENCE [LARGE SCALE GENOMIC DNA]</scope>
    <source>
        <strain evidence="2 3">R4</strain>
    </source>
</reference>
<dbReference type="Proteomes" id="UP001225598">
    <property type="component" value="Chromosome"/>
</dbReference>
<sequence>MDVARYRRQITLTGPEAQERLLDSHVAVIGAGGLGSPALLYLAGAGVGRISLIDDDVVDLSNLHRQVIHSTETVGEKKVDSAARAMAALNPDVEVVRIAQRLTWANAMELLADTDVILDGADNFDTRHIASHAAARLGIPHVWGSILGYESQMSVFWAGHGPIYEDLFPAPPAPGVVPSCAQAGVLGPVVGVTGSAMAMEALKVLIGVGEVLVGKLGYFDSLAGTWECVPVVGDPAVTQRVLENDPPLQVQPDVPAVDEIPAGATVIDVREPDEFEQFHIPGAVNVPLSRILAGENVAGPAVVHCAVGGRSAQAIEALAARGVTGLVNLRGGIERWQQTHKNVDLPPSNS</sequence>
<keyword evidence="2" id="KW-0808">Transferase</keyword>
<dbReference type="PANTHER" id="PTHR10953">
    <property type="entry name" value="UBIQUITIN-ACTIVATING ENZYME E1"/>
    <property type="match status" value="1"/>
</dbReference>
<dbReference type="InterPro" id="IPR045886">
    <property type="entry name" value="ThiF/MoeB/HesA"/>
</dbReference>
<dbReference type="RefSeq" id="WP_284825205.1">
    <property type="nucleotide sequence ID" value="NZ_CP126969.1"/>
</dbReference>
<proteinExistence type="predicted"/>
<keyword evidence="2" id="KW-0548">Nucleotidyltransferase</keyword>
<dbReference type="InterPro" id="IPR000594">
    <property type="entry name" value="ThiF_NAD_FAD-bd"/>
</dbReference>